<name>A0A377BQ71_ECOLX</name>
<organism evidence="1 2">
    <name type="scientific">Escherichia coli</name>
    <dbReference type="NCBI Taxonomy" id="562"/>
    <lineage>
        <taxon>Bacteria</taxon>
        <taxon>Pseudomonadati</taxon>
        <taxon>Pseudomonadota</taxon>
        <taxon>Gammaproteobacteria</taxon>
        <taxon>Enterobacterales</taxon>
        <taxon>Enterobacteriaceae</taxon>
        <taxon>Escherichia</taxon>
    </lineage>
</organism>
<evidence type="ECO:0000313" key="1">
    <source>
        <dbReference type="EMBL" id="STL71625.1"/>
    </source>
</evidence>
<protein>
    <recommendedName>
        <fullName evidence="3">DNA polymerase V</fullName>
    </recommendedName>
</protein>
<dbReference type="AlphaFoldDB" id="A0A377BQ71"/>
<accession>A0A377BQ71</accession>
<evidence type="ECO:0008006" key="3">
    <source>
        <dbReference type="Google" id="ProtNLM"/>
    </source>
</evidence>
<sequence>MLRYDDKISAFNRSITREPSGRKIVRTSAFVRNLAALNHDMSPDEANRWIRLNARTFRDASTEEGDDKLWFQFNPNGGL</sequence>
<dbReference type="EMBL" id="UGET01000004">
    <property type="protein sequence ID" value="STL71625.1"/>
    <property type="molecule type" value="Genomic_DNA"/>
</dbReference>
<proteinExistence type="predicted"/>
<evidence type="ECO:0000313" key="2">
    <source>
        <dbReference type="Proteomes" id="UP000254255"/>
    </source>
</evidence>
<reference evidence="1 2" key="1">
    <citation type="submission" date="2018-06" db="EMBL/GenBank/DDBJ databases">
        <authorList>
            <consortium name="Pathogen Informatics"/>
            <person name="Doyle S."/>
        </authorList>
    </citation>
    <scope>NUCLEOTIDE SEQUENCE [LARGE SCALE GENOMIC DNA]</scope>
    <source>
        <strain evidence="1 2">NCTC13148</strain>
    </source>
</reference>
<dbReference type="Proteomes" id="UP000254255">
    <property type="component" value="Unassembled WGS sequence"/>
</dbReference>
<gene>
    <name evidence="1" type="ORF">NCTC13148_01373</name>
</gene>